<proteinExistence type="predicted"/>
<comment type="caution">
    <text evidence="1">The sequence shown here is derived from an EMBL/GenBank/DDBJ whole genome shotgun (WGS) entry which is preliminary data.</text>
</comment>
<sequence>MIKVQSLVKEFIQKDGTSFRAVDEVTFDASNNEIVCLLGVNGAGKTTTMRILSTIFKPDSGKAEVEGYDVVTEADKVRENLGFLSGDTGLYQRLTPREFITYFGRLYGVPEGMIEHRIREMSEILDMNEFLDKKIEFLSSGMKQKVSIARSIIHNPPVMIFDEPTAGLDILTSRNIVSFIRDCRNQGKCVLFSTHIMREAERLADRIVMIHKGRVLKQGSLVEMREETNLSDLDDIFIYYINQANGELKVAANEF</sequence>
<reference evidence="1" key="1">
    <citation type="submission" date="2019-03" db="EMBL/GenBank/DDBJ databases">
        <title>Candidatus Syntrophosphaera thermopropionivorans: a novel player in syntrophic propionate oxidation during anaerobic digestion.</title>
        <authorList>
            <person name="Dyksma S."/>
        </authorList>
    </citation>
    <scope>NUCLEOTIDE SEQUENCE</scope>
    <source>
        <strain evidence="1">W5</strain>
    </source>
</reference>
<protein>
    <submittedName>
        <fullName evidence="1">ATP-binding cassette domain-containing protein</fullName>
    </submittedName>
</protein>
<dbReference type="EMBL" id="SMOG01000003">
    <property type="protein sequence ID" value="TDF73875.1"/>
    <property type="molecule type" value="Genomic_DNA"/>
</dbReference>
<dbReference type="Proteomes" id="UP000294588">
    <property type="component" value="Unassembled WGS sequence"/>
</dbReference>
<gene>
    <name evidence="1" type="ORF">E0946_02340</name>
</gene>
<accession>A0AC61QKA2</accession>
<keyword evidence="2" id="KW-1185">Reference proteome</keyword>
<name>A0AC61QKA2_9BACT</name>
<keyword evidence="1" id="KW-0067">ATP-binding</keyword>
<evidence type="ECO:0000313" key="1">
    <source>
        <dbReference type="EMBL" id="TDF73875.1"/>
    </source>
</evidence>
<organism evidence="1 2">
    <name type="scientific">Candidatus Syntrophosphaera thermopropionivorans</name>
    <dbReference type="NCBI Taxonomy" id="2593015"/>
    <lineage>
        <taxon>Bacteria</taxon>
        <taxon>Pseudomonadati</taxon>
        <taxon>Candidatus Cloacimonadota</taxon>
        <taxon>Candidatus Cloacimonadia</taxon>
        <taxon>Candidatus Cloacimonadales</taxon>
        <taxon>Candidatus Cloacimonadaceae</taxon>
        <taxon>Candidatus Syntrophosphaera</taxon>
    </lineage>
</organism>
<evidence type="ECO:0000313" key="2">
    <source>
        <dbReference type="Proteomes" id="UP000294588"/>
    </source>
</evidence>
<keyword evidence="1" id="KW-0547">Nucleotide-binding</keyword>